<dbReference type="PANTHER" id="PTHR19848:SF8">
    <property type="entry name" value="F-BOX AND WD REPEAT DOMAIN CONTAINING 7"/>
    <property type="match status" value="1"/>
</dbReference>
<dbReference type="OrthoDB" id="674604at2759"/>
<name>A0A9P4MH96_9PEZI</name>
<dbReference type="SUPFAM" id="SSF52540">
    <property type="entry name" value="P-loop containing nucleoside triphosphate hydrolases"/>
    <property type="match status" value="1"/>
</dbReference>
<dbReference type="Pfam" id="PF00400">
    <property type="entry name" value="WD40"/>
    <property type="match status" value="2"/>
</dbReference>
<accession>A0A9P4MH96</accession>
<evidence type="ECO:0000256" key="3">
    <source>
        <dbReference type="PROSITE-ProRule" id="PRU00221"/>
    </source>
</evidence>
<reference evidence="5" key="1">
    <citation type="journal article" date="2020" name="Stud. Mycol.">
        <title>101 Dothideomycetes genomes: a test case for predicting lifestyles and emergence of pathogens.</title>
        <authorList>
            <person name="Haridas S."/>
            <person name="Albert R."/>
            <person name="Binder M."/>
            <person name="Bloem J."/>
            <person name="Labutti K."/>
            <person name="Salamov A."/>
            <person name="Andreopoulos B."/>
            <person name="Baker S."/>
            <person name="Barry K."/>
            <person name="Bills G."/>
            <person name="Bluhm B."/>
            <person name="Cannon C."/>
            <person name="Castanera R."/>
            <person name="Culley D."/>
            <person name="Daum C."/>
            <person name="Ezra D."/>
            <person name="Gonzalez J."/>
            <person name="Henrissat B."/>
            <person name="Kuo A."/>
            <person name="Liang C."/>
            <person name="Lipzen A."/>
            <person name="Lutzoni F."/>
            <person name="Magnuson J."/>
            <person name="Mondo S."/>
            <person name="Nolan M."/>
            <person name="Ohm R."/>
            <person name="Pangilinan J."/>
            <person name="Park H.-J."/>
            <person name="Ramirez L."/>
            <person name="Alfaro M."/>
            <person name="Sun H."/>
            <person name="Tritt A."/>
            <person name="Yoshinaga Y."/>
            <person name="Zwiers L.-H."/>
            <person name="Turgeon B."/>
            <person name="Goodwin S."/>
            <person name="Spatafora J."/>
            <person name="Crous P."/>
            <person name="Grigoriev I."/>
        </authorList>
    </citation>
    <scope>NUCLEOTIDE SEQUENCE</scope>
    <source>
        <strain evidence="5">CBS 260.36</strain>
    </source>
</reference>
<gene>
    <name evidence="5" type="ORF">K461DRAFT_33938</name>
</gene>
<dbReference type="SUPFAM" id="SSF50978">
    <property type="entry name" value="WD40 repeat-like"/>
    <property type="match status" value="1"/>
</dbReference>
<evidence type="ECO:0000259" key="4">
    <source>
        <dbReference type="PROSITE" id="PS50837"/>
    </source>
</evidence>
<protein>
    <recommendedName>
        <fullName evidence="4">NACHT domain-containing protein</fullName>
    </recommendedName>
</protein>
<dbReference type="PROSITE" id="PS50837">
    <property type="entry name" value="NACHT"/>
    <property type="match status" value="1"/>
</dbReference>
<dbReference type="InterPro" id="IPR036322">
    <property type="entry name" value="WD40_repeat_dom_sf"/>
</dbReference>
<organism evidence="5 6">
    <name type="scientific">Myriangium duriaei CBS 260.36</name>
    <dbReference type="NCBI Taxonomy" id="1168546"/>
    <lineage>
        <taxon>Eukaryota</taxon>
        <taxon>Fungi</taxon>
        <taxon>Dikarya</taxon>
        <taxon>Ascomycota</taxon>
        <taxon>Pezizomycotina</taxon>
        <taxon>Dothideomycetes</taxon>
        <taxon>Dothideomycetidae</taxon>
        <taxon>Myriangiales</taxon>
        <taxon>Myriangiaceae</taxon>
        <taxon>Myriangium</taxon>
    </lineage>
</organism>
<evidence type="ECO:0000256" key="1">
    <source>
        <dbReference type="ARBA" id="ARBA00022574"/>
    </source>
</evidence>
<dbReference type="Pfam" id="PF24883">
    <property type="entry name" value="NPHP3_N"/>
    <property type="match status" value="1"/>
</dbReference>
<dbReference type="Gene3D" id="2.130.10.10">
    <property type="entry name" value="YVTN repeat-like/Quinoprotein amine dehydrogenase"/>
    <property type="match status" value="2"/>
</dbReference>
<dbReference type="InterPro" id="IPR027417">
    <property type="entry name" value="P-loop_NTPase"/>
</dbReference>
<comment type="caution">
    <text evidence="5">The sequence shown here is derived from an EMBL/GenBank/DDBJ whole genome shotgun (WGS) entry which is preliminary data.</text>
</comment>
<keyword evidence="1 3" id="KW-0853">WD repeat</keyword>
<dbReference type="PANTHER" id="PTHR19848">
    <property type="entry name" value="WD40 REPEAT PROTEIN"/>
    <property type="match status" value="1"/>
</dbReference>
<dbReference type="InterPro" id="IPR001680">
    <property type="entry name" value="WD40_rpt"/>
</dbReference>
<feature type="domain" description="NACHT" evidence="4">
    <location>
        <begin position="81"/>
        <end position="227"/>
    </location>
</feature>
<evidence type="ECO:0000313" key="5">
    <source>
        <dbReference type="EMBL" id="KAF2149789.1"/>
    </source>
</evidence>
<dbReference type="SUPFAM" id="SSF101908">
    <property type="entry name" value="Putative isomerase YbhE"/>
    <property type="match status" value="1"/>
</dbReference>
<feature type="repeat" description="WD" evidence="3">
    <location>
        <begin position="872"/>
        <end position="903"/>
    </location>
</feature>
<keyword evidence="2" id="KW-0677">Repeat</keyword>
<dbReference type="EMBL" id="ML996090">
    <property type="protein sequence ID" value="KAF2149789.1"/>
    <property type="molecule type" value="Genomic_DNA"/>
</dbReference>
<evidence type="ECO:0000313" key="6">
    <source>
        <dbReference type="Proteomes" id="UP000799439"/>
    </source>
</evidence>
<dbReference type="InterPro" id="IPR015943">
    <property type="entry name" value="WD40/YVTN_repeat-like_dom_sf"/>
</dbReference>
<dbReference type="Proteomes" id="UP000799439">
    <property type="component" value="Unassembled WGS sequence"/>
</dbReference>
<dbReference type="PROSITE" id="PS50082">
    <property type="entry name" value="WD_REPEATS_2"/>
    <property type="match status" value="1"/>
</dbReference>
<dbReference type="InterPro" id="IPR007111">
    <property type="entry name" value="NACHT_NTPase"/>
</dbReference>
<dbReference type="InterPro" id="IPR056884">
    <property type="entry name" value="NPHP3-like_N"/>
</dbReference>
<dbReference type="Gene3D" id="3.40.50.300">
    <property type="entry name" value="P-loop containing nucleotide triphosphate hydrolases"/>
    <property type="match status" value="1"/>
</dbReference>
<proteinExistence type="predicted"/>
<dbReference type="PROSITE" id="PS50294">
    <property type="entry name" value="WD_REPEATS_REGION"/>
    <property type="match status" value="1"/>
</dbReference>
<dbReference type="SMART" id="SM00320">
    <property type="entry name" value="WD40"/>
    <property type="match status" value="8"/>
</dbReference>
<evidence type="ECO:0000256" key="2">
    <source>
        <dbReference type="ARBA" id="ARBA00022737"/>
    </source>
</evidence>
<sequence>MTGLRCQNIGNVTAVGNSRVQVGIIETHYHTGIDPLSRLPSAPEAAFNSIDQEHQPLCMENTRVAVLDEINTWVHGHHDTCILWLSGAAGTGKSTIARTVCRKFHNEKLLGASFFFSRGKKNRSDARCFFTTLAKELALRYPELKAPISNAVEAHPDVDSWLLRDQWTILIAEPLQTCTMRAKVIVILVDALDECEQDASIQHIISLLFQANDITNVMLRMIVTSRPEMPVRTEFRKLPILHRSLILDDVPRDVADADIRRYLQCELSRICDSSPKDGWPGMEIIDQLVDQSAGSFIYAATVCLWIAGEDELIPEESLLNFVKTPDMDRQPTPDHHITGQIDQLYLQVLQQSIKSQTGGAANCRLRERIQAVLGWIAVLQEPTSLSSLSLLVEYPAANIKHWLRRLHSVVRVPDDDLEILQFYHTSFRDFLLDPRRCTDPGFLVVDGPIHSHLARQSLKLLSTSGVLHQDMCKVQFPDTEHWAVEKGHVDKEILRHVRYACKNWVHHTLFNDKEPINDGSEVYQFLRTKFLYWIEVMIRTEQLSEAVAQISQLDLAALNAFLNDAKRFILHNRALIDFAPLQLYASALIFTPRRSIVRKMFSNHIPRWIVQLPRVSEYWRSELIKLELFPSTFSLRFSHDGKFLACISDQNITVWNTHNWKLEQTFLGNFDYFDIVRFSPDNKLLSRISRHRTIESWDIASGEHRYAISAKRPYTWLWRCLSPDGEMIAGKERQGPLFVYKTGSPQQEKNLAPDLQPLGFSPDNRLLATIHPSGQIYIVDLEKVGEEMQPLGVHIGAHGACFSQDGKLAAIQSNSKTEVWDISGKKQVWTSEDHGLVAKVRFAPGRQHIALAYRDWIIRIFNVESGKCLAALEGHTGTISDMCYFPDGDSLATASEDGTVRIWTAHMTAIERDNVSGWISDVRDLRDGETALASWSHDASILGTWFSRDHKLIASARHDGTVEILSAQSKQVVRVLCSKLYVRRGPRCRISGCFSPGGRLLAAAFHEDQVIVWNLVNGLEIGLSLLAEKCPAWIDFTTTDTLPDPDLDPRPDRQDILDPQYVEDISLDGSWIVADGVKRIYLPYEWRTGLLEVKGNIISVEEASGFVTSIHARTSPVKAPELDKDKRRILSQSNSNADIRTTDPGEIEFYIKTCSSGTLPNADKTSDQLRNDDVVNCVTLPRFWIPWQYDRKIDILELVTPEEYLMANCKELFEIMARDEVIAQFYEIMRGTSGSSRKTTSPANVRFQSESMGGSSQELIVTVVGLFELDGESMAQPHASFRSPRITNDGTL</sequence>
<keyword evidence="6" id="KW-1185">Reference proteome</keyword>